<evidence type="ECO:0000313" key="10">
    <source>
        <dbReference type="EMBL" id="SFS21262.1"/>
    </source>
</evidence>
<evidence type="ECO:0000256" key="7">
    <source>
        <dbReference type="ARBA" id="ARBA00023136"/>
    </source>
</evidence>
<keyword evidence="2" id="KW-1003">Cell membrane</keyword>
<feature type="transmembrane region" description="Helical" evidence="8">
    <location>
        <begin position="106"/>
        <end position="125"/>
    </location>
</feature>
<dbReference type="GO" id="GO:0009103">
    <property type="term" value="P:lipopolysaccharide biosynthetic process"/>
    <property type="evidence" value="ECO:0007669"/>
    <property type="project" value="UniProtKB-ARBA"/>
</dbReference>
<feature type="transmembrane region" description="Helical" evidence="8">
    <location>
        <begin position="162"/>
        <end position="181"/>
    </location>
</feature>
<dbReference type="InterPro" id="IPR038731">
    <property type="entry name" value="RgtA/B/C-like"/>
</dbReference>
<dbReference type="EMBL" id="FOZL01000002">
    <property type="protein sequence ID" value="SFS21262.1"/>
    <property type="molecule type" value="Genomic_DNA"/>
</dbReference>
<keyword evidence="11" id="KW-1185">Reference proteome</keyword>
<dbReference type="STRING" id="474950.SAMN05421771_4116"/>
<feature type="transmembrane region" description="Helical" evidence="8">
    <location>
        <begin position="308"/>
        <end position="326"/>
    </location>
</feature>
<reference evidence="10 11" key="1">
    <citation type="submission" date="2016-10" db="EMBL/GenBank/DDBJ databases">
        <authorList>
            <person name="de Groot N.N."/>
        </authorList>
    </citation>
    <scope>NUCLEOTIDE SEQUENCE [LARGE SCALE GENOMIC DNA]</scope>
    <source>
        <strain evidence="10 11">DSM 21001</strain>
    </source>
</reference>
<keyword evidence="3" id="KW-0328">Glycosyltransferase</keyword>
<dbReference type="RefSeq" id="WP_245782049.1">
    <property type="nucleotide sequence ID" value="NZ_FOZL01000002.1"/>
</dbReference>
<feature type="transmembrane region" description="Helical" evidence="8">
    <location>
        <begin position="187"/>
        <end position="206"/>
    </location>
</feature>
<organism evidence="10 11">
    <name type="scientific">Granulicella pectinivorans</name>
    <dbReference type="NCBI Taxonomy" id="474950"/>
    <lineage>
        <taxon>Bacteria</taxon>
        <taxon>Pseudomonadati</taxon>
        <taxon>Acidobacteriota</taxon>
        <taxon>Terriglobia</taxon>
        <taxon>Terriglobales</taxon>
        <taxon>Acidobacteriaceae</taxon>
        <taxon>Granulicella</taxon>
    </lineage>
</organism>
<feature type="domain" description="Glycosyltransferase RgtA/B/C/D-like" evidence="9">
    <location>
        <begin position="62"/>
        <end position="230"/>
    </location>
</feature>
<evidence type="ECO:0000256" key="5">
    <source>
        <dbReference type="ARBA" id="ARBA00022692"/>
    </source>
</evidence>
<name>A0A1I6MZX8_9BACT</name>
<feature type="transmembrane region" description="Helical" evidence="8">
    <location>
        <begin position="218"/>
        <end position="238"/>
    </location>
</feature>
<dbReference type="Pfam" id="PF13231">
    <property type="entry name" value="PMT_2"/>
    <property type="match status" value="1"/>
</dbReference>
<keyword evidence="5 8" id="KW-0812">Transmembrane</keyword>
<dbReference type="PANTHER" id="PTHR33908">
    <property type="entry name" value="MANNOSYLTRANSFERASE YKCB-RELATED"/>
    <property type="match status" value="1"/>
</dbReference>
<dbReference type="Proteomes" id="UP000199024">
    <property type="component" value="Unassembled WGS sequence"/>
</dbReference>
<sequence length="532" mass="58742">MKRTGLPLWVMFPVVFAGVVLTHWTLLRLPYFWDEAGYYIPSAWDFFKTGTLIPVTTTSNAHPPLPSLLLAGWWHVFGFSVTATRLLVCGVAAAALVGIYRLVKGIAGVSAAVATMVLTAVYPVWFAQSSLAHADIFAAAFTLWGLSFYFVRREDPGTGEPLEAALVERVAAAVLFALAALSKETAIVTPLALAVLELYFGLRVWWTHRTPKRWLSVHVAWAAALVAPVLPLLAWYGYHWRKTGFVFGNPEYLRYNATANLGAYRIALCLWHRVLHLTTHMNMFVATGCAVAAMLMPAVAGRGRLSRGVMTGLSVVVLANWVEFSVLGGALLTRYLLPVFPIIVMVCVVEWRRGLRRWGGLAALAAAGFIAGIWVNPPYAFAPEDNLTYRDMIVLHQEAIALIAKEYPAATVLTAWPGTQEFERPELGYIATPMKTVAIKNFSMEEMEKAAGDPGAYDTAMIFSTKWEPASGKVHVAGGSGDDEKYFDFHHDLRPREAARMLHGDVVWQGYRKGEWAAVLRFPRSVNASVQR</sequence>
<keyword evidence="7 8" id="KW-0472">Membrane</keyword>
<keyword evidence="6 8" id="KW-1133">Transmembrane helix</keyword>
<accession>A0A1I6MZX8</accession>
<dbReference type="InterPro" id="IPR050297">
    <property type="entry name" value="LipidA_mod_glycosyltrf_83"/>
</dbReference>
<evidence type="ECO:0000256" key="1">
    <source>
        <dbReference type="ARBA" id="ARBA00004651"/>
    </source>
</evidence>
<keyword evidence="4 10" id="KW-0808">Transferase</keyword>
<feature type="transmembrane region" description="Helical" evidence="8">
    <location>
        <begin position="131"/>
        <end position="150"/>
    </location>
</feature>
<evidence type="ECO:0000256" key="3">
    <source>
        <dbReference type="ARBA" id="ARBA00022676"/>
    </source>
</evidence>
<feature type="transmembrane region" description="Helical" evidence="8">
    <location>
        <begin position="358"/>
        <end position="375"/>
    </location>
</feature>
<proteinExistence type="predicted"/>
<comment type="subcellular location">
    <subcellularLocation>
        <location evidence="1">Cell membrane</location>
        <topology evidence="1">Multi-pass membrane protein</topology>
    </subcellularLocation>
</comment>
<feature type="transmembrane region" description="Helical" evidence="8">
    <location>
        <begin position="281"/>
        <end position="301"/>
    </location>
</feature>
<evidence type="ECO:0000256" key="2">
    <source>
        <dbReference type="ARBA" id="ARBA00022475"/>
    </source>
</evidence>
<evidence type="ECO:0000259" key="9">
    <source>
        <dbReference type="Pfam" id="PF13231"/>
    </source>
</evidence>
<evidence type="ECO:0000313" key="11">
    <source>
        <dbReference type="Proteomes" id="UP000199024"/>
    </source>
</evidence>
<evidence type="ECO:0000256" key="8">
    <source>
        <dbReference type="SAM" id="Phobius"/>
    </source>
</evidence>
<dbReference type="PANTHER" id="PTHR33908:SF11">
    <property type="entry name" value="MEMBRANE PROTEIN"/>
    <property type="match status" value="1"/>
</dbReference>
<gene>
    <name evidence="10" type="ORF">SAMN05421771_4116</name>
</gene>
<feature type="transmembrane region" description="Helical" evidence="8">
    <location>
        <begin position="7"/>
        <end position="26"/>
    </location>
</feature>
<feature type="transmembrane region" description="Helical" evidence="8">
    <location>
        <begin position="332"/>
        <end position="351"/>
    </location>
</feature>
<protein>
    <submittedName>
        <fullName evidence="10">4-amino-4-deoxy-L-arabinose transferase</fullName>
    </submittedName>
</protein>
<dbReference type="GO" id="GO:0016763">
    <property type="term" value="F:pentosyltransferase activity"/>
    <property type="evidence" value="ECO:0007669"/>
    <property type="project" value="TreeGrafter"/>
</dbReference>
<feature type="transmembrane region" description="Helical" evidence="8">
    <location>
        <begin position="73"/>
        <end position="99"/>
    </location>
</feature>
<dbReference type="GO" id="GO:0005886">
    <property type="term" value="C:plasma membrane"/>
    <property type="evidence" value="ECO:0007669"/>
    <property type="project" value="UniProtKB-SubCell"/>
</dbReference>
<evidence type="ECO:0000256" key="4">
    <source>
        <dbReference type="ARBA" id="ARBA00022679"/>
    </source>
</evidence>
<dbReference type="AlphaFoldDB" id="A0A1I6MZX8"/>
<evidence type="ECO:0000256" key="6">
    <source>
        <dbReference type="ARBA" id="ARBA00022989"/>
    </source>
</evidence>